<keyword evidence="12" id="KW-1185">Reference proteome</keyword>
<accession>A0A8J5TK80</accession>
<dbReference type="AlphaFoldDB" id="A0A8J5TK80"/>
<feature type="transmembrane region" description="Helical" evidence="9">
    <location>
        <begin position="214"/>
        <end position="234"/>
    </location>
</feature>
<evidence type="ECO:0000256" key="2">
    <source>
        <dbReference type="ARBA" id="ARBA00008685"/>
    </source>
</evidence>
<dbReference type="Pfam" id="PF00060">
    <property type="entry name" value="Lig_chan"/>
    <property type="match status" value="1"/>
</dbReference>
<keyword evidence="6 9" id="KW-0472">Membrane</keyword>
<dbReference type="GO" id="GO:0015276">
    <property type="term" value="F:ligand-gated monoatomic ion channel activity"/>
    <property type="evidence" value="ECO:0007669"/>
    <property type="project" value="InterPro"/>
</dbReference>
<evidence type="ECO:0000256" key="9">
    <source>
        <dbReference type="SAM" id="Phobius"/>
    </source>
</evidence>
<name>A0A8J5TK80_HOMAM</name>
<gene>
    <name evidence="11" type="primary">Glrk-L51</name>
    <name evidence="11" type="ORF">Hamer_G017957</name>
</gene>
<evidence type="ECO:0000256" key="6">
    <source>
        <dbReference type="ARBA" id="ARBA00023136"/>
    </source>
</evidence>
<keyword evidence="7 11" id="KW-0675">Receptor</keyword>
<dbReference type="Proteomes" id="UP000747542">
    <property type="component" value="Unassembled WGS sequence"/>
</dbReference>
<evidence type="ECO:0000313" key="12">
    <source>
        <dbReference type="Proteomes" id="UP000747542"/>
    </source>
</evidence>
<dbReference type="InterPro" id="IPR001320">
    <property type="entry name" value="Iontro_rcpt_C"/>
</dbReference>
<keyword evidence="4 9" id="KW-0812">Transmembrane</keyword>
<feature type="transmembrane region" description="Helical" evidence="9">
    <location>
        <begin position="17"/>
        <end position="37"/>
    </location>
</feature>
<evidence type="ECO:0000313" key="11">
    <source>
        <dbReference type="EMBL" id="KAG7173672.1"/>
    </source>
</evidence>
<sequence length="243" mass="26510">MFLNRTLTGLPNEPKSVSVRVVVGLWLLVSFILGSVYRSNLKAMLILPKIVLPFDNLAELRDSQIPLFVTESTHIHRAIVEANVNSSLAQVRGQTYWHVDQNKAIADLYAGRHAAAAIGASAKSITHSYFSKTGHCNVYVMSGDVLPGISQSLAFPKGSTLKPKVDNVIRRLKESGILDYLFLQSVFNSTECLKPFNTAAVTSSDLRSLDLGDFYGVLSLYAAGIVVAGLTFVLEKLLGRGRQ</sequence>
<dbReference type="PANTHER" id="PTHR42643:SF24">
    <property type="entry name" value="IONOTROPIC RECEPTOR 60A"/>
    <property type="match status" value="1"/>
</dbReference>
<dbReference type="GO" id="GO:0005886">
    <property type="term" value="C:plasma membrane"/>
    <property type="evidence" value="ECO:0007669"/>
    <property type="project" value="UniProtKB-SubCell"/>
</dbReference>
<comment type="caution">
    <text evidence="11">The sequence shown here is derived from an EMBL/GenBank/DDBJ whole genome shotgun (WGS) entry which is preliminary data.</text>
</comment>
<comment type="subcellular location">
    <subcellularLocation>
        <location evidence="1">Cell membrane</location>
        <topology evidence="1">Multi-pass membrane protein</topology>
    </subcellularLocation>
</comment>
<keyword evidence="3" id="KW-1003">Cell membrane</keyword>
<keyword evidence="8" id="KW-0325">Glycoprotein</keyword>
<dbReference type="GO" id="GO:0050906">
    <property type="term" value="P:detection of stimulus involved in sensory perception"/>
    <property type="evidence" value="ECO:0007669"/>
    <property type="project" value="UniProtKB-ARBA"/>
</dbReference>
<proteinExistence type="inferred from homology"/>
<evidence type="ECO:0000256" key="8">
    <source>
        <dbReference type="ARBA" id="ARBA00023180"/>
    </source>
</evidence>
<reference evidence="11" key="1">
    <citation type="journal article" date="2021" name="Sci. Adv.">
        <title>The American lobster genome reveals insights on longevity, neural, and immune adaptations.</title>
        <authorList>
            <person name="Polinski J.M."/>
            <person name="Zimin A.V."/>
            <person name="Clark K.F."/>
            <person name="Kohn A.B."/>
            <person name="Sadowski N."/>
            <person name="Timp W."/>
            <person name="Ptitsyn A."/>
            <person name="Khanna P."/>
            <person name="Romanova D.Y."/>
            <person name="Williams P."/>
            <person name="Greenwood S.J."/>
            <person name="Moroz L.L."/>
            <person name="Walt D.R."/>
            <person name="Bodnar A.G."/>
        </authorList>
    </citation>
    <scope>NUCLEOTIDE SEQUENCE</scope>
    <source>
        <strain evidence="11">GMGI-L3</strain>
    </source>
</reference>
<dbReference type="EMBL" id="JAHLQT010009070">
    <property type="protein sequence ID" value="KAG7173672.1"/>
    <property type="molecule type" value="Genomic_DNA"/>
</dbReference>
<comment type="similarity">
    <text evidence="2">Belongs to the glutamate-gated ion channel (TC 1.A.10.1) family.</text>
</comment>
<protein>
    <submittedName>
        <fullName evidence="11">Glutamate receptor-like 51</fullName>
    </submittedName>
</protein>
<evidence type="ECO:0000256" key="7">
    <source>
        <dbReference type="ARBA" id="ARBA00023170"/>
    </source>
</evidence>
<organism evidence="11 12">
    <name type="scientific">Homarus americanus</name>
    <name type="common">American lobster</name>
    <dbReference type="NCBI Taxonomy" id="6706"/>
    <lineage>
        <taxon>Eukaryota</taxon>
        <taxon>Metazoa</taxon>
        <taxon>Ecdysozoa</taxon>
        <taxon>Arthropoda</taxon>
        <taxon>Crustacea</taxon>
        <taxon>Multicrustacea</taxon>
        <taxon>Malacostraca</taxon>
        <taxon>Eumalacostraca</taxon>
        <taxon>Eucarida</taxon>
        <taxon>Decapoda</taxon>
        <taxon>Pleocyemata</taxon>
        <taxon>Astacidea</taxon>
        <taxon>Nephropoidea</taxon>
        <taxon>Nephropidae</taxon>
        <taxon>Homarus</taxon>
    </lineage>
</organism>
<evidence type="ECO:0000256" key="5">
    <source>
        <dbReference type="ARBA" id="ARBA00022989"/>
    </source>
</evidence>
<evidence type="ECO:0000256" key="1">
    <source>
        <dbReference type="ARBA" id="ARBA00004651"/>
    </source>
</evidence>
<evidence type="ECO:0000259" key="10">
    <source>
        <dbReference type="Pfam" id="PF00060"/>
    </source>
</evidence>
<keyword evidence="5 9" id="KW-1133">Transmembrane helix</keyword>
<feature type="domain" description="Ionotropic glutamate receptor C-terminal" evidence="10">
    <location>
        <begin position="9"/>
        <end position="224"/>
    </location>
</feature>
<dbReference type="InterPro" id="IPR052192">
    <property type="entry name" value="Insect_Ionotropic_Sensory_Rcpt"/>
</dbReference>
<dbReference type="Gene3D" id="1.10.287.70">
    <property type="match status" value="1"/>
</dbReference>
<evidence type="ECO:0000256" key="3">
    <source>
        <dbReference type="ARBA" id="ARBA00022475"/>
    </source>
</evidence>
<dbReference type="PANTHER" id="PTHR42643">
    <property type="entry name" value="IONOTROPIC RECEPTOR 20A-RELATED"/>
    <property type="match status" value="1"/>
</dbReference>
<evidence type="ECO:0000256" key="4">
    <source>
        <dbReference type="ARBA" id="ARBA00022692"/>
    </source>
</evidence>
<dbReference type="SUPFAM" id="SSF53850">
    <property type="entry name" value="Periplasmic binding protein-like II"/>
    <property type="match status" value="1"/>
</dbReference>